<dbReference type="AlphaFoldDB" id="A0A1G2DD41"/>
<protein>
    <submittedName>
        <fullName evidence="1">Uncharacterized protein</fullName>
    </submittedName>
</protein>
<dbReference type="EMBL" id="MHLO01000032">
    <property type="protein sequence ID" value="OGZ11559.1"/>
    <property type="molecule type" value="Genomic_DNA"/>
</dbReference>
<accession>A0A1G2DD41</accession>
<name>A0A1G2DD41_9BACT</name>
<organism evidence="1 2">
    <name type="scientific">Candidatus Lloydbacteria bacterium RIFCSPHIGHO2_02_FULL_54_17</name>
    <dbReference type="NCBI Taxonomy" id="1798664"/>
    <lineage>
        <taxon>Bacteria</taxon>
        <taxon>Candidatus Lloydiibacteriota</taxon>
    </lineage>
</organism>
<comment type="caution">
    <text evidence="1">The sequence shown here is derived from an EMBL/GenBank/DDBJ whole genome shotgun (WGS) entry which is preliminary data.</text>
</comment>
<reference evidence="1 2" key="1">
    <citation type="journal article" date="2016" name="Nat. Commun.">
        <title>Thousands of microbial genomes shed light on interconnected biogeochemical processes in an aquifer system.</title>
        <authorList>
            <person name="Anantharaman K."/>
            <person name="Brown C.T."/>
            <person name="Hug L.A."/>
            <person name="Sharon I."/>
            <person name="Castelle C.J."/>
            <person name="Probst A.J."/>
            <person name="Thomas B.C."/>
            <person name="Singh A."/>
            <person name="Wilkins M.J."/>
            <person name="Karaoz U."/>
            <person name="Brodie E.L."/>
            <person name="Williams K.H."/>
            <person name="Hubbard S.S."/>
            <person name="Banfield J.F."/>
        </authorList>
    </citation>
    <scope>NUCLEOTIDE SEQUENCE [LARGE SCALE GENOMIC DNA]</scope>
</reference>
<sequence length="70" mass="7812">MVPEVHALRRAIQFHKERAAASAKEAMRDVLLDKRMLHMADTGSARRAVVVVHPDFELDLATLDADFTAV</sequence>
<gene>
    <name evidence="1" type="ORF">A3C93_00970</name>
</gene>
<proteinExistence type="predicted"/>
<dbReference type="Proteomes" id="UP000178636">
    <property type="component" value="Unassembled WGS sequence"/>
</dbReference>
<evidence type="ECO:0000313" key="1">
    <source>
        <dbReference type="EMBL" id="OGZ11559.1"/>
    </source>
</evidence>
<evidence type="ECO:0000313" key="2">
    <source>
        <dbReference type="Proteomes" id="UP000178636"/>
    </source>
</evidence>